<gene>
    <name evidence="5" type="ORF">BN10_690002</name>
</gene>
<protein>
    <submittedName>
        <fullName evidence="5">Two component transcriptional regulator, LuxR family</fullName>
    </submittedName>
</protein>
<dbReference type="PRINTS" id="PR00038">
    <property type="entry name" value="HTHLUXR"/>
</dbReference>
<evidence type="ECO:0000256" key="1">
    <source>
        <dbReference type="ARBA" id="ARBA00023125"/>
    </source>
</evidence>
<dbReference type="Proteomes" id="UP000013167">
    <property type="component" value="Unassembled WGS sequence"/>
</dbReference>
<dbReference type="GO" id="GO:0006355">
    <property type="term" value="P:regulation of DNA-templated transcription"/>
    <property type="evidence" value="ECO:0007669"/>
    <property type="project" value="InterPro"/>
</dbReference>
<dbReference type="PROSITE" id="PS50043">
    <property type="entry name" value="HTH_LUXR_2"/>
    <property type="match status" value="1"/>
</dbReference>
<dbReference type="InterPro" id="IPR016032">
    <property type="entry name" value="Sig_transdc_resp-reg_C-effctor"/>
</dbReference>
<dbReference type="STRING" id="1193181.BN10_690002"/>
<dbReference type="PROSITE" id="PS50110">
    <property type="entry name" value="RESPONSE_REGULATORY"/>
    <property type="match status" value="1"/>
</dbReference>
<organism evidence="5 6">
    <name type="scientific">Phycicoccus elongatus Lp2</name>
    <dbReference type="NCBI Taxonomy" id="1193181"/>
    <lineage>
        <taxon>Bacteria</taxon>
        <taxon>Bacillati</taxon>
        <taxon>Actinomycetota</taxon>
        <taxon>Actinomycetes</taxon>
        <taxon>Micrococcales</taxon>
        <taxon>Intrasporangiaceae</taxon>
        <taxon>Phycicoccus</taxon>
    </lineage>
</organism>
<dbReference type="Pfam" id="PF00196">
    <property type="entry name" value="GerE"/>
    <property type="match status" value="1"/>
</dbReference>
<dbReference type="GO" id="GO:0000160">
    <property type="term" value="P:phosphorelay signal transduction system"/>
    <property type="evidence" value="ECO:0007669"/>
    <property type="project" value="InterPro"/>
</dbReference>
<comment type="caution">
    <text evidence="5">The sequence shown here is derived from an EMBL/GenBank/DDBJ whole genome shotgun (WGS) entry which is preliminary data.</text>
</comment>
<feature type="modified residue" description="4-aspartylphosphate" evidence="2">
    <location>
        <position position="58"/>
    </location>
</feature>
<dbReference type="PANTHER" id="PTHR43214">
    <property type="entry name" value="TWO-COMPONENT RESPONSE REGULATOR"/>
    <property type="match status" value="1"/>
</dbReference>
<dbReference type="HOGENOM" id="CLU_000445_90_8_11"/>
<dbReference type="Gene3D" id="3.40.50.2300">
    <property type="match status" value="1"/>
</dbReference>
<sequence>MGVAILGVMPVSVAIVNDYEVVVRGLAGMFGHYADRVRVVELVANRPVGERVDIALYDTFAQGQADAKRVTQLIADHDVRQVAVYTWNFSPAMARTALRSGASGYLSKSLPARDLVECLEAIHAGTQVVRPAPRTASLVGGQWPGREEGLTARESEMLCLITQGLSNEAIAERAGLSKNSVKSYIRGAYQKTQVTSRSQAVLWGVRHGLQPDSVRVPVSRDSDTV</sequence>
<feature type="domain" description="Response regulatory" evidence="4">
    <location>
        <begin position="12"/>
        <end position="123"/>
    </location>
</feature>
<evidence type="ECO:0000259" key="4">
    <source>
        <dbReference type="PROSITE" id="PS50110"/>
    </source>
</evidence>
<dbReference type="PANTHER" id="PTHR43214:SF43">
    <property type="entry name" value="TWO-COMPONENT RESPONSE REGULATOR"/>
    <property type="match status" value="1"/>
</dbReference>
<dbReference type="InterPro" id="IPR036388">
    <property type="entry name" value="WH-like_DNA-bd_sf"/>
</dbReference>
<dbReference type="GO" id="GO:0003677">
    <property type="term" value="F:DNA binding"/>
    <property type="evidence" value="ECO:0007669"/>
    <property type="project" value="UniProtKB-KW"/>
</dbReference>
<dbReference type="SUPFAM" id="SSF46894">
    <property type="entry name" value="C-terminal effector domain of the bipartite response regulators"/>
    <property type="match status" value="1"/>
</dbReference>
<dbReference type="InterPro" id="IPR039420">
    <property type="entry name" value="WalR-like"/>
</dbReference>
<evidence type="ECO:0000256" key="2">
    <source>
        <dbReference type="PROSITE-ProRule" id="PRU00169"/>
    </source>
</evidence>
<dbReference type="SUPFAM" id="SSF52172">
    <property type="entry name" value="CheY-like"/>
    <property type="match status" value="1"/>
</dbReference>
<dbReference type="CDD" id="cd06170">
    <property type="entry name" value="LuxR_C_like"/>
    <property type="match status" value="1"/>
</dbReference>
<keyword evidence="6" id="KW-1185">Reference proteome</keyword>
<evidence type="ECO:0000313" key="6">
    <source>
        <dbReference type="Proteomes" id="UP000013167"/>
    </source>
</evidence>
<accession>N0E1M4</accession>
<dbReference type="SMART" id="SM00421">
    <property type="entry name" value="HTH_LUXR"/>
    <property type="match status" value="1"/>
</dbReference>
<evidence type="ECO:0000313" key="5">
    <source>
        <dbReference type="EMBL" id="CCH70868.1"/>
    </source>
</evidence>
<evidence type="ECO:0000259" key="3">
    <source>
        <dbReference type="PROSITE" id="PS50043"/>
    </source>
</evidence>
<feature type="domain" description="HTH luxR-type" evidence="3">
    <location>
        <begin position="143"/>
        <end position="208"/>
    </location>
</feature>
<keyword evidence="1" id="KW-0238">DNA-binding</keyword>
<dbReference type="EMBL" id="CAIZ01000140">
    <property type="protein sequence ID" value="CCH70868.1"/>
    <property type="molecule type" value="Genomic_DNA"/>
</dbReference>
<proteinExistence type="predicted"/>
<dbReference type="InterPro" id="IPR011006">
    <property type="entry name" value="CheY-like_superfamily"/>
</dbReference>
<dbReference type="InterPro" id="IPR000792">
    <property type="entry name" value="Tscrpt_reg_LuxR_C"/>
</dbReference>
<name>N0E1M4_9MICO</name>
<dbReference type="AlphaFoldDB" id="N0E1M4"/>
<reference evidence="5 6" key="1">
    <citation type="journal article" date="2013" name="ISME J.">
        <title>A metabolic model for members of the genus Tetrasphaera involved in enhanced biological phosphorus removal.</title>
        <authorList>
            <person name="Kristiansen R."/>
            <person name="Nguyen H.T.T."/>
            <person name="Saunders A.M."/>
            <person name="Nielsen J.L."/>
            <person name="Wimmer R."/>
            <person name="Le V.Q."/>
            <person name="McIlroy S.J."/>
            <person name="Petrovski S."/>
            <person name="Seviour R.J."/>
            <person name="Calteau A."/>
            <person name="Nielsen K.L."/>
            <person name="Nielsen P.H."/>
        </authorList>
    </citation>
    <scope>NUCLEOTIDE SEQUENCE [LARGE SCALE GENOMIC DNA]</scope>
    <source>
        <strain evidence="5 6">Lp2</strain>
    </source>
</reference>
<dbReference type="eggNOG" id="COG2197">
    <property type="taxonomic scope" value="Bacteria"/>
</dbReference>
<keyword evidence="2" id="KW-0597">Phosphoprotein</keyword>
<dbReference type="Gene3D" id="1.10.10.10">
    <property type="entry name" value="Winged helix-like DNA-binding domain superfamily/Winged helix DNA-binding domain"/>
    <property type="match status" value="1"/>
</dbReference>
<dbReference type="InterPro" id="IPR001789">
    <property type="entry name" value="Sig_transdc_resp-reg_receiver"/>
</dbReference>